<name>A0A7C8I4X1_9PLEO</name>
<dbReference type="Pfam" id="PF05686">
    <property type="entry name" value="Glyco_transf_90"/>
    <property type="match status" value="1"/>
</dbReference>
<evidence type="ECO:0000313" key="3">
    <source>
        <dbReference type="EMBL" id="KAF2868211.1"/>
    </source>
</evidence>
<keyword evidence="1" id="KW-0812">Transmembrane</keyword>
<comment type="caution">
    <text evidence="3">The sequence shown here is derived from an EMBL/GenBank/DDBJ whole genome shotgun (WGS) entry which is preliminary data.</text>
</comment>
<dbReference type="PANTHER" id="PTHR12203:SF22">
    <property type="entry name" value="CAPSULE ASSOCIATED PROTEIN"/>
    <property type="match status" value="1"/>
</dbReference>
<keyword evidence="4" id="KW-1185">Reference proteome</keyword>
<gene>
    <name evidence="3" type="ORF">BDV95DRAFT_580527</name>
</gene>
<sequence>MRGPRVFSVRFVLHILFLFAVLVIVSGTGWLWYTAPKRQASLAVPHDYRPQAARAHPIDQLMKNADNVSQTWLAKSTNNLPTAAEAYRKRRGRHPPPGFDRWHKFAQDHGALVVEDFFDQIYHDLSPFWGVEAKEIRRHAKHFQHAISVRNGTMTIKTDADRPWMNIWSNMAETMLGWLPDVDIPINVMDESRVIVPWEDIDRYIKAERSLRGLLPPSKVSAQLTGLGELDGDPGEPPQIDWITTTPYWDISRVGCAPNSPSRELPAATDFSGPPPFRAGHPPGSFEGYVQNWTSAKDPCLHPDLRESHGTFVEPVSQSTTRSLIPIFGGSKLPMNNDILIPPAMYWSDDIMYSGGEHHGDEWDKKTVGVIWRGAGTGGRNRENNWTRFHRHRFVSMMNGTAVRLAEGNPEGAGQGANFILQSYKTYHMAATQYTDLGTWLERITDVGLVHLECFPGTGNANCPYTDPFFEVKSNVEMKKQYGFKYLPDIDGNSFSGRYLAFLLSTSLPIKATIYSEWHDSRLIPWLHFVPMDNSFVDVYGILDYFLGTGVGFKVKGGDVVTEGAHDEQAKKIAMAGKEWAERVLRKEDMQIYVMRLLMEFARICDDKRETLGYADDLTAG</sequence>
<protein>
    <recommendedName>
        <fullName evidence="2">Glycosyl transferase CAP10 domain-containing protein</fullName>
    </recommendedName>
</protein>
<dbReference type="SMART" id="SM00672">
    <property type="entry name" value="CAP10"/>
    <property type="match status" value="1"/>
</dbReference>
<accession>A0A7C8I4X1</accession>
<evidence type="ECO:0000313" key="4">
    <source>
        <dbReference type="Proteomes" id="UP000481861"/>
    </source>
</evidence>
<reference evidence="3 4" key="1">
    <citation type="submission" date="2020-01" db="EMBL/GenBank/DDBJ databases">
        <authorList>
            <consortium name="DOE Joint Genome Institute"/>
            <person name="Haridas S."/>
            <person name="Albert R."/>
            <person name="Binder M."/>
            <person name="Bloem J."/>
            <person name="Labutti K."/>
            <person name="Salamov A."/>
            <person name="Andreopoulos B."/>
            <person name="Baker S.E."/>
            <person name="Barry K."/>
            <person name="Bills G."/>
            <person name="Bluhm B.H."/>
            <person name="Cannon C."/>
            <person name="Castanera R."/>
            <person name="Culley D.E."/>
            <person name="Daum C."/>
            <person name="Ezra D."/>
            <person name="Gonzalez J.B."/>
            <person name="Henrissat B."/>
            <person name="Kuo A."/>
            <person name="Liang C."/>
            <person name="Lipzen A."/>
            <person name="Lutzoni F."/>
            <person name="Magnuson J."/>
            <person name="Mondo S."/>
            <person name="Nolan M."/>
            <person name="Ohm R."/>
            <person name="Pangilinan J."/>
            <person name="Park H.-J.H."/>
            <person name="Ramirez L."/>
            <person name="Alfaro M."/>
            <person name="Sun H."/>
            <person name="Tritt A."/>
            <person name="Yoshinaga Y."/>
            <person name="Zwiers L.-H.L."/>
            <person name="Turgeon B.G."/>
            <person name="Goodwin S.B."/>
            <person name="Spatafora J.W."/>
            <person name="Crous P.W."/>
            <person name="Grigoriev I.V."/>
        </authorList>
    </citation>
    <scope>NUCLEOTIDE SEQUENCE [LARGE SCALE GENOMIC DNA]</scope>
    <source>
        <strain evidence="3 4">CBS 611.86</strain>
    </source>
</reference>
<dbReference type="AlphaFoldDB" id="A0A7C8I4X1"/>
<keyword evidence="1" id="KW-0472">Membrane</keyword>
<dbReference type="PANTHER" id="PTHR12203">
    <property type="entry name" value="KDEL LYS-ASP-GLU-LEU CONTAINING - RELATED"/>
    <property type="match status" value="1"/>
</dbReference>
<dbReference type="EMBL" id="JAADJZ010000020">
    <property type="protein sequence ID" value="KAF2868211.1"/>
    <property type="molecule type" value="Genomic_DNA"/>
</dbReference>
<evidence type="ECO:0000259" key="2">
    <source>
        <dbReference type="SMART" id="SM00672"/>
    </source>
</evidence>
<feature type="transmembrane region" description="Helical" evidence="1">
    <location>
        <begin position="12"/>
        <end position="33"/>
    </location>
</feature>
<proteinExistence type="predicted"/>
<organism evidence="3 4">
    <name type="scientific">Massariosphaeria phaeospora</name>
    <dbReference type="NCBI Taxonomy" id="100035"/>
    <lineage>
        <taxon>Eukaryota</taxon>
        <taxon>Fungi</taxon>
        <taxon>Dikarya</taxon>
        <taxon>Ascomycota</taxon>
        <taxon>Pezizomycotina</taxon>
        <taxon>Dothideomycetes</taxon>
        <taxon>Pleosporomycetidae</taxon>
        <taxon>Pleosporales</taxon>
        <taxon>Pleosporales incertae sedis</taxon>
        <taxon>Massariosphaeria</taxon>
    </lineage>
</organism>
<keyword evidence="1" id="KW-1133">Transmembrane helix</keyword>
<dbReference type="Proteomes" id="UP000481861">
    <property type="component" value="Unassembled WGS sequence"/>
</dbReference>
<dbReference type="InterPro" id="IPR051091">
    <property type="entry name" value="O-Glucosyltr/Glycosyltrsf_90"/>
</dbReference>
<dbReference type="InterPro" id="IPR006598">
    <property type="entry name" value="CAP10"/>
</dbReference>
<dbReference type="OrthoDB" id="541052at2759"/>
<evidence type="ECO:0000256" key="1">
    <source>
        <dbReference type="SAM" id="Phobius"/>
    </source>
</evidence>
<feature type="domain" description="Glycosyl transferase CAP10" evidence="2">
    <location>
        <begin position="303"/>
        <end position="608"/>
    </location>
</feature>